<feature type="binding site" evidence="18">
    <location>
        <position position="360"/>
    </location>
    <ligand>
        <name>acetyl-CoA</name>
        <dbReference type="ChEBI" id="CHEBI:57288"/>
    </ligand>
</feature>
<keyword evidence="11 18" id="KW-0573">Peptidoglycan synthesis</keyword>
<keyword evidence="23" id="KW-1185">Reference proteome</keyword>
<evidence type="ECO:0000256" key="9">
    <source>
        <dbReference type="ARBA" id="ARBA00022842"/>
    </source>
</evidence>
<evidence type="ECO:0000256" key="4">
    <source>
        <dbReference type="ARBA" id="ARBA00022490"/>
    </source>
</evidence>
<dbReference type="InterPro" id="IPR005882">
    <property type="entry name" value="Bifunctional_GlmU"/>
</dbReference>
<dbReference type="EMBL" id="CDMN01000024">
    <property type="protein sequence ID" value="CRF44031.1"/>
    <property type="molecule type" value="Genomic_DNA"/>
</dbReference>
<evidence type="ECO:0000256" key="14">
    <source>
        <dbReference type="ARBA" id="ARBA00023316"/>
    </source>
</evidence>
<dbReference type="Gene3D" id="3.90.550.10">
    <property type="entry name" value="Spore Coat Polysaccharide Biosynthesis Protein SpsA, Chain A"/>
    <property type="match status" value="1"/>
</dbReference>
<comment type="subunit">
    <text evidence="18">Homotrimer.</text>
</comment>
<dbReference type="InterPro" id="IPR011004">
    <property type="entry name" value="Trimer_LpxA-like_sf"/>
</dbReference>
<feature type="region of interest" description="Linker" evidence="18">
    <location>
        <begin position="231"/>
        <end position="251"/>
    </location>
</feature>
<evidence type="ECO:0000256" key="17">
    <source>
        <dbReference type="ARBA" id="ARBA00049628"/>
    </source>
</evidence>
<gene>
    <name evidence="18" type="primary">glmU</name>
    <name evidence="20" type="ORF">HAL011_06610</name>
    <name evidence="21" type="ORF">HAL013_02740</name>
    <name evidence="22" type="ORF">HAL09_05990</name>
</gene>
<dbReference type="GO" id="GO:0016020">
    <property type="term" value="C:membrane"/>
    <property type="evidence" value="ECO:0007669"/>
    <property type="project" value="GOC"/>
</dbReference>
<dbReference type="OrthoDB" id="9775031at2"/>
<comment type="pathway">
    <text evidence="18">Nucleotide-sugar biosynthesis; UDP-N-acetyl-alpha-D-glucosamine biosynthesis; N-acetyl-alpha-D-glucosamine 1-phosphate from alpha-D-glucosamine 6-phosphate (route II): step 2/2.</text>
</comment>
<comment type="catalytic activity">
    <reaction evidence="15 18">
        <text>alpha-D-glucosamine 1-phosphate + acetyl-CoA = N-acetyl-alpha-D-glucosamine 1-phosphate + CoA + H(+)</text>
        <dbReference type="Rhea" id="RHEA:13725"/>
        <dbReference type="ChEBI" id="CHEBI:15378"/>
        <dbReference type="ChEBI" id="CHEBI:57287"/>
        <dbReference type="ChEBI" id="CHEBI:57288"/>
        <dbReference type="ChEBI" id="CHEBI:57776"/>
        <dbReference type="ChEBI" id="CHEBI:58516"/>
        <dbReference type="EC" id="2.3.1.157"/>
    </reaction>
</comment>
<dbReference type="GO" id="GO:0000287">
    <property type="term" value="F:magnesium ion binding"/>
    <property type="evidence" value="ECO:0007669"/>
    <property type="project" value="UniProtKB-UniRule"/>
</dbReference>
<feature type="binding site" evidence="18">
    <location>
        <position position="228"/>
    </location>
    <ligand>
        <name>Mg(2+)</name>
        <dbReference type="ChEBI" id="CHEBI:18420"/>
    </ligand>
</feature>
<feature type="binding site" evidence="18">
    <location>
        <position position="228"/>
    </location>
    <ligand>
        <name>UDP-N-acetyl-alpha-D-glucosamine</name>
        <dbReference type="ChEBI" id="CHEBI:57705"/>
    </ligand>
</feature>
<keyword evidence="9 18" id="KW-0460">Magnesium</keyword>
<evidence type="ECO:0000256" key="10">
    <source>
        <dbReference type="ARBA" id="ARBA00022960"/>
    </source>
</evidence>
<dbReference type="AlphaFoldDB" id="A0A0K2X3T1"/>
<evidence type="ECO:0000256" key="13">
    <source>
        <dbReference type="ARBA" id="ARBA00023315"/>
    </source>
</evidence>
<dbReference type="GO" id="GO:0003977">
    <property type="term" value="F:UDP-N-acetylglucosamine diphosphorylase activity"/>
    <property type="evidence" value="ECO:0007669"/>
    <property type="project" value="UniProtKB-UniRule"/>
</dbReference>
<comment type="subcellular location">
    <subcellularLocation>
        <location evidence="1 18">Cytoplasm</location>
    </subcellularLocation>
</comment>
<evidence type="ECO:0000256" key="16">
    <source>
        <dbReference type="ARBA" id="ARBA00048493"/>
    </source>
</evidence>
<dbReference type="InterPro" id="IPR050065">
    <property type="entry name" value="GlmU-like"/>
</dbReference>
<dbReference type="InterPro" id="IPR025877">
    <property type="entry name" value="MobA-like_NTP_Trfase"/>
</dbReference>
<evidence type="ECO:0000256" key="8">
    <source>
        <dbReference type="ARBA" id="ARBA00022737"/>
    </source>
</evidence>
<evidence type="ECO:0000313" key="21">
    <source>
        <dbReference type="EMBL" id="CRF42117.1"/>
    </source>
</evidence>
<dbReference type="Proteomes" id="UP000045175">
    <property type="component" value="Unassembled WGS sequence"/>
</dbReference>
<dbReference type="Proteomes" id="UP000038622">
    <property type="component" value="Unassembled WGS sequence"/>
</dbReference>
<dbReference type="GO" id="GO:0019134">
    <property type="term" value="F:glucosamine-1-phosphate N-acetyltransferase activity"/>
    <property type="evidence" value="ECO:0007669"/>
    <property type="project" value="UniProtKB-UniRule"/>
</dbReference>
<dbReference type="GO" id="GO:0009252">
    <property type="term" value="P:peptidoglycan biosynthetic process"/>
    <property type="evidence" value="ECO:0007669"/>
    <property type="project" value="UniProtKB-UniRule"/>
</dbReference>
<comment type="pathway">
    <text evidence="18">Bacterial outer membrane biogenesis; LPS lipid A biosynthesis.</text>
</comment>
<dbReference type="HAMAP" id="MF_01631">
    <property type="entry name" value="GlmU"/>
    <property type="match status" value="1"/>
</dbReference>
<feature type="binding site" evidence="18">
    <location>
        <position position="315"/>
    </location>
    <ligand>
        <name>UDP-N-acetyl-alpha-D-glucosamine</name>
        <dbReference type="ChEBI" id="CHEBI:57705"/>
    </ligand>
</feature>
<keyword evidence="12 18" id="KW-0511">Multifunctional enzyme</keyword>
<dbReference type="Proteomes" id="UP000041394">
    <property type="component" value="Unassembled WGS sequence"/>
</dbReference>
<dbReference type="EMBL" id="CDML01000018">
    <property type="protein sequence ID" value="CRF40892.1"/>
    <property type="molecule type" value="Genomic_DNA"/>
</dbReference>
<dbReference type="NCBIfam" id="NF010939">
    <property type="entry name" value="PRK14359.1"/>
    <property type="match status" value="1"/>
</dbReference>
<evidence type="ECO:0000313" key="25">
    <source>
        <dbReference type="Proteomes" id="UP000045175"/>
    </source>
</evidence>
<feature type="binding site" evidence="18">
    <location>
        <position position="403"/>
    </location>
    <ligand>
        <name>acetyl-CoA</name>
        <dbReference type="ChEBI" id="CHEBI:57288"/>
    </ligand>
</feature>
<evidence type="ECO:0000256" key="2">
    <source>
        <dbReference type="ARBA" id="ARBA00007707"/>
    </source>
</evidence>
<feature type="binding site" evidence="18">
    <location>
        <position position="112"/>
    </location>
    <ligand>
        <name>Mg(2+)</name>
        <dbReference type="ChEBI" id="CHEBI:18420"/>
    </ligand>
</feature>
<dbReference type="GO" id="GO:0005737">
    <property type="term" value="C:cytoplasm"/>
    <property type="evidence" value="ECO:0007669"/>
    <property type="project" value="UniProtKB-SubCell"/>
</dbReference>
<dbReference type="GO" id="GO:0071555">
    <property type="term" value="P:cell wall organization"/>
    <property type="evidence" value="ECO:0007669"/>
    <property type="project" value="UniProtKB-KW"/>
</dbReference>
<dbReference type="EC" id="2.3.1.157" evidence="18"/>
<keyword evidence="14 18" id="KW-0961">Cell wall biogenesis/degradation</keyword>
<sequence>MAVSVVILAAGKGTRMRSKLPKVLHKICGQEMLVHVLEVAFELSEDVHVILHHEHERITEVIRAHFQNKPKIHLQNVEQYPGTGGALMQGGKSVSPTPIKTAHNRLLVLNADMPLVSKEALKPFLESKEPNALGVFSLENKSGYGRVCLQGETITTIVEEKDASAEILALNTLNAGVYLLSQEFLQEFLPRLDQNNAQGEYYLTQLVGLGGGCFAPVFVTSDSFLGVNSQRELAIAEGKMLEKLRDEAMQAGVCMHMPHTIYLEKGVRFGTGCVLEQGVHLAGACFLQEAHIKAHSVVESSHIENSSIGPLAHVRPGSKIVNSHVGNFVETKSAHLSGVKAGHLSYLGDCTIEGGTNVGAGVITCNYDGKNKHHTHIGQNVFIGSDSQLIAPLSIPDNVLIGAGSTVSEPMQEGDLVLVRPPQVSIPKGYFKFFKKP</sequence>
<dbReference type="UniPathway" id="UPA00113">
    <property type="reaction ID" value="UER00532"/>
</dbReference>
<comment type="pathway">
    <text evidence="18">Nucleotide-sugar biosynthesis; UDP-N-acetyl-alpha-D-glucosamine biosynthesis; UDP-N-acetyl-alpha-D-glucosamine from N-acetyl-alpha-D-glucosamine 1-phosphate: step 1/1.</text>
</comment>
<evidence type="ECO:0000256" key="11">
    <source>
        <dbReference type="ARBA" id="ARBA00022984"/>
    </source>
</evidence>
<comment type="function">
    <text evidence="17 18">Catalyzes the last two sequential reactions in the de novo biosynthetic pathway for UDP-N-acetylglucosamine (UDP-GlcNAc). The C-terminal domain catalyzes the transfer of acetyl group from acetyl coenzyme A to glucosamine-1-phosphate (GlcN-1-P) to produce N-acetylglucosamine-1-phosphate (GlcNAc-1-P), which is converted into UDP-GlcNAc by the transfer of uridine 5-monophosphate (from uridine 5-triphosphate), a reaction catalyzed by the N-terminal domain.</text>
</comment>
<evidence type="ECO:0000256" key="15">
    <source>
        <dbReference type="ARBA" id="ARBA00048247"/>
    </source>
</evidence>
<dbReference type="InterPro" id="IPR029044">
    <property type="entry name" value="Nucleotide-diphossugar_trans"/>
</dbReference>
<evidence type="ECO:0000256" key="5">
    <source>
        <dbReference type="ARBA" id="ARBA00022679"/>
    </source>
</evidence>
<comment type="caution">
    <text evidence="18">Lacks conserved residue(s) required for the propagation of feature annotation.</text>
</comment>
<keyword evidence="13 18" id="KW-0012">Acyltransferase</keyword>
<evidence type="ECO:0000256" key="1">
    <source>
        <dbReference type="ARBA" id="ARBA00004496"/>
    </source>
</evidence>
<keyword evidence="4 18" id="KW-0963">Cytoplasm</keyword>
<comment type="similarity">
    <text evidence="3 18">In the N-terminal section; belongs to the N-acetylglucosamine-1-phosphate uridyltransferase family.</text>
</comment>
<comment type="cofactor">
    <cofactor evidence="18">
        <name>Mg(2+)</name>
        <dbReference type="ChEBI" id="CHEBI:18420"/>
    </cofactor>
    <text evidence="18">Binds 1 Mg(2+) ion per subunit.</text>
</comment>
<keyword evidence="8 18" id="KW-0677">Repeat</keyword>
<keyword evidence="10 18" id="KW-0133">Cell shape</keyword>
<dbReference type="PANTHER" id="PTHR43584:SF3">
    <property type="entry name" value="BIFUNCTIONAL PROTEIN GLMU"/>
    <property type="match status" value="1"/>
</dbReference>
<evidence type="ECO:0000259" key="19">
    <source>
        <dbReference type="Pfam" id="PF12804"/>
    </source>
</evidence>
<dbReference type="SUPFAM" id="SSF51161">
    <property type="entry name" value="Trimeric LpxA-like enzymes"/>
    <property type="match status" value="1"/>
</dbReference>
<feature type="region of interest" description="N-acetyltransferase" evidence="18">
    <location>
        <begin position="252"/>
        <end position="437"/>
    </location>
</feature>
<keyword evidence="6 18" id="KW-0548">Nucleotidyltransferase</keyword>
<keyword evidence="5 18" id="KW-0808">Transferase</keyword>
<feature type="binding site" evidence="18">
    <location>
        <begin position="82"/>
        <end position="83"/>
    </location>
    <ligand>
        <name>UDP-N-acetyl-alpha-D-glucosamine</name>
        <dbReference type="ChEBI" id="CHEBI:57705"/>
    </ligand>
</feature>
<reference evidence="23" key="2">
    <citation type="submission" date="2014-12" db="EMBL/GenBank/DDBJ databases">
        <authorList>
            <person name="Smet A."/>
        </authorList>
    </citation>
    <scope>NUCLEOTIDE SEQUENCE [LARGE SCALE GENOMIC DNA]</scope>
</reference>
<feature type="binding site" evidence="18">
    <location>
        <position position="22"/>
    </location>
    <ligand>
        <name>UDP-N-acetyl-alpha-D-glucosamine</name>
        <dbReference type="ChEBI" id="CHEBI:57705"/>
    </ligand>
</feature>
<evidence type="ECO:0000313" key="23">
    <source>
        <dbReference type="Proteomes" id="UP000038622"/>
    </source>
</evidence>
<feature type="active site" description="Proton acceptor" evidence="18">
    <location>
        <position position="343"/>
    </location>
</feature>
<reference evidence="24 25" key="3">
    <citation type="submission" date="2014-12" db="EMBL/GenBank/DDBJ databases">
        <authorList>
            <person name="Jaenicke S."/>
        </authorList>
    </citation>
    <scope>NUCLEOTIDE SEQUENCE [LARGE SCALE GENOMIC DNA]</scope>
</reference>
<comment type="catalytic activity">
    <reaction evidence="16 18">
        <text>N-acetyl-alpha-D-glucosamine 1-phosphate + UTP + H(+) = UDP-N-acetyl-alpha-D-glucosamine + diphosphate</text>
        <dbReference type="Rhea" id="RHEA:13509"/>
        <dbReference type="ChEBI" id="CHEBI:15378"/>
        <dbReference type="ChEBI" id="CHEBI:33019"/>
        <dbReference type="ChEBI" id="CHEBI:46398"/>
        <dbReference type="ChEBI" id="CHEBI:57705"/>
        <dbReference type="ChEBI" id="CHEBI:57776"/>
        <dbReference type="EC" id="2.7.7.23"/>
    </reaction>
</comment>
<dbReference type="GO" id="GO:0009245">
    <property type="term" value="P:lipid A biosynthetic process"/>
    <property type="evidence" value="ECO:0007669"/>
    <property type="project" value="UniProtKB-UniRule"/>
</dbReference>
<evidence type="ECO:0000313" key="22">
    <source>
        <dbReference type="EMBL" id="CRF44031.1"/>
    </source>
</evidence>
<dbReference type="GO" id="GO:0000902">
    <property type="term" value="P:cell morphogenesis"/>
    <property type="evidence" value="ECO:0007669"/>
    <property type="project" value="UniProtKB-UniRule"/>
</dbReference>
<evidence type="ECO:0000313" key="20">
    <source>
        <dbReference type="EMBL" id="CRF40892.1"/>
    </source>
</evidence>
<dbReference type="NCBIfam" id="TIGR01173">
    <property type="entry name" value="glmU"/>
    <property type="match status" value="1"/>
</dbReference>
<dbReference type="InterPro" id="IPR001451">
    <property type="entry name" value="Hexapep"/>
</dbReference>
<proteinExistence type="inferred from homology"/>
<evidence type="ECO:0000256" key="7">
    <source>
        <dbReference type="ARBA" id="ARBA00022723"/>
    </source>
</evidence>
<dbReference type="GO" id="GO:0008360">
    <property type="term" value="P:regulation of cell shape"/>
    <property type="evidence" value="ECO:0007669"/>
    <property type="project" value="UniProtKB-KW"/>
</dbReference>
<name>A0A0K2X3T1_9HELI</name>
<dbReference type="UniPathway" id="UPA00973"/>
<feature type="region of interest" description="Pyrophosphorylase" evidence="18">
    <location>
        <begin position="1"/>
        <end position="230"/>
    </location>
</feature>
<evidence type="ECO:0000313" key="24">
    <source>
        <dbReference type="Proteomes" id="UP000041394"/>
    </source>
</evidence>
<dbReference type="STRING" id="1578720.HAL011_06610"/>
<dbReference type="Pfam" id="PF00132">
    <property type="entry name" value="Hexapep"/>
    <property type="match status" value="1"/>
</dbReference>
<accession>A0A0K2X3T1</accession>
<dbReference type="Gene3D" id="2.160.10.10">
    <property type="entry name" value="Hexapeptide repeat proteins"/>
    <property type="match status" value="1"/>
</dbReference>
<feature type="binding site" evidence="18">
    <location>
        <position position="346"/>
    </location>
    <ligand>
        <name>UDP-N-acetyl-alpha-D-glucosamine</name>
        <dbReference type="ChEBI" id="CHEBI:57705"/>
    </ligand>
</feature>
<evidence type="ECO:0000256" key="6">
    <source>
        <dbReference type="ARBA" id="ARBA00022695"/>
    </source>
</evidence>
<feature type="domain" description="MobA-like NTP transferase" evidence="19">
    <location>
        <begin position="5"/>
        <end position="143"/>
    </location>
</feature>
<feature type="binding site" evidence="18">
    <location>
        <position position="159"/>
    </location>
    <ligand>
        <name>UDP-N-acetyl-alpha-D-glucosamine</name>
        <dbReference type="ChEBI" id="CHEBI:57705"/>
    </ligand>
</feature>
<dbReference type="GO" id="GO:0006048">
    <property type="term" value="P:UDP-N-acetylglucosamine biosynthetic process"/>
    <property type="evidence" value="ECO:0007669"/>
    <property type="project" value="UniProtKB-UniPathway"/>
</dbReference>
<keyword evidence="7 18" id="KW-0479">Metal-binding</keyword>
<feature type="binding site" evidence="18">
    <location>
        <position position="420"/>
    </location>
    <ligand>
        <name>acetyl-CoA</name>
        <dbReference type="ChEBI" id="CHEBI:57288"/>
    </ligand>
</feature>
<dbReference type="PANTHER" id="PTHR43584">
    <property type="entry name" value="NUCLEOTIDYL TRANSFERASE"/>
    <property type="match status" value="1"/>
</dbReference>
<evidence type="ECO:0000256" key="3">
    <source>
        <dbReference type="ARBA" id="ARBA00007947"/>
    </source>
</evidence>
<feature type="binding site" evidence="18">
    <location>
        <begin position="8"/>
        <end position="11"/>
    </location>
    <ligand>
        <name>UDP-N-acetyl-alpha-D-glucosamine</name>
        <dbReference type="ChEBI" id="CHEBI:57705"/>
    </ligand>
</feature>
<comment type="similarity">
    <text evidence="2 18">In the C-terminal section; belongs to the transferase hexapeptide repeat family.</text>
</comment>
<dbReference type="EC" id="2.7.7.23" evidence="18"/>
<dbReference type="EMBL" id="CDMH01000013">
    <property type="protein sequence ID" value="CRF42117.1"/>
    <property type="molecule type" value="Genomic_DNA"/>
</dbReference>
<feature type="binding site" evidence="18">
    <location>
        <position position="385"/>
    </location>
    <ligand>
        <name>acetyl-CoA</name>
        <dbReference type="ChEBI" id="CHEBI:57288"/>
    </ligand>
</feature>
<protein>
    <recommendedName>
        <fullName evidence="18">Bifunctional protein GlmU</fullName>
    </recommendedName>
    <domain>
        <recommendedName>
            <fullName evidence="18">UDP-N-acetylglucosamine pyrophosphorylase</fullName>
            <ecNumber evidence="18">2.7.7.23</ecNumber>
        </recommendedName>
        <alternativeName>
            <fullName evidence="18">N-acetylglucosamine-1-phosphate uridyltransferase</fullName>
        </alternativeName>
    </domain>
    <domain>
        <recommendedName>
            <fullName evidence="18">Glucosamine-1-phosphate N-acetyltransferase</fullName>
            <ecNumber evidence="18">2.3.1.157</ecNumber>
        </recommendedName>
    </domain>
</protein>
<feature type="binding site" evidence="18">
    <location>
        <position position="357"/>
    </location>
    <ligand>
        <name>UDP-N-acetyl-alpha-D-glucosamine</name>
        <dbReference type="ChEBI" id="CHEBI:57705"/>
    </ligand>
</feature>
<dbReference type="SUPFAM" id="SSF53448">
    <property type="entry name" value="Nucleotide-diphospho-sugar transferases"/>
    <property type="match status" value="1"/>
</dbReference>
<evidence type="ECO:0000256" key="12">
    <source>
        <dbReference type="ARBA" id="ARBA00023268"/>
    </source>
</evidence>
<reference evidence="20" key="1">
    <citation type="submission" date="2014-12" db="EMBL/GenBank/DDBJ databases">
        <title>Whole genome sequences of four Staphylococcus schleiferi canine isolates.</title>
        <authorList>
            <person name="Misic A.M."/>
            <person name="Cain C."/>
            <person name="Morris D.O."/>
            <person name="Rankin S."/>
            <person name="Beiting D."/>
        </authorList>
    </citation>
    <scope>NUCLEOTIDE SEQUENCE</scope>
    <source>
        <strain evidence="20">ASB11</strain>
        <strain evidence="21">ASB13</strain>
        <strain evidence="22">ASB9</strain>
    </source>
</reference>
<organism evidence="20 23">
    <name type="scientific">Helicobacter ailurogastricus</name>
    <dbReference type="NCBI Taxonomy" id="1578720"/>
    <lineage>
        <taxon>Bacteria</taxon>
        <taxon>Pseudomonadati</taxon>
        <taxon>Campylobacterota</taxon>
        <taxon>Epsilonproteobacteria</taxon>
        <taxon>Campylobacterales</taxon>
        <taxon>Helicobacteraceae</taxon>
        <taxon>Helicobacter</taxon>
    </lineage>
</organism>
<dbReference type="RefSeq" id="WP_082346346.1">
    <property type="nucleotide sequence ID" value="NZ_CDMH01000013.1"/>
</dbReference>
<feature type="binding site" evidence="18">
    <location>
        <position position="332"/>
    </location>
    <ligand>
        <name>UDP-N-acetyl-alpha-D-glucosamine</name>
        <dbReference type="ChEBI" id="CHEBI:57705"/>
    </ligand>
</feature>
<evidence type="ECO:0000256" key="18">
    <source>
        <dbReference type="HAMAP-Rule" id="MF_01631"/>
    </source>
</evidence>
<feature type="binding site" evidence="18">
    <location>
        <begin position="366"/>
        <end position="367"/>
    </location>
    <ligand>
        <name>acetyl-CoA</name>
        <dbReference type="ChEBI" id="CHEBI:57288"/>
    </ligand>
</feature>
<dbReference type="Pfam" id="PF12804">
    <property type="entry name" value="NTP_transf_3"/>
    <property type="match status" value="1"/>
</dbReference>
<feature type="binding site" evidence="18">
    <location>
        <position position="145"/>
    </location>
    <ligand>
        <name>UDP-N-acetyl-alpha-D-glucosamine</name>
        <dbReference type="ChEBI" id="CHEBI:57705"/>
    </ligand>
</feature>
<feature type="binding site" evidence="18">
    <location>
        <position position="174"/>
    </location>
    <ligand>
        <name>UDP-N-acetyl-alpha-D-glucosamine</name>
        <dbReference type="ChEBI" id="CHEBI:57705"/>
    </ligand>
</feature>